<organism evidence="1 2">
    <name type="scientific">Actinoplanes nipponensis</name>
    <dbReference type="NCBI Taxonomy" id="135950"/>
    <lineage>
        <taxon>Bacteria</taxon>
        <taxon>Bacillati</taxon>
        <taxon>Actinomycetota</taxon>
        <taxon>Actinomycetes</taxon>
        <taxon>Micromonosporales</taxon>
        <taxon>Micromonosporaceae</taxon>
        <taxon>Actinoplanes</taxon>
    </lineage>
</organism>
<evidence type="ECO:0000313" key="1">
    <source>
        <dbReference type="EMBL" id="GIE50122.1"/>
    </source>
</evidence>
<protein>
    <submittedName>
        <fullName evidence="1">Uncharacterized protein</fullName>
    </submittedName>
</protein>
<sequence>MNMPSAPTAMTAGRLRLPYTVSAPEVIMMAWIGTTGTIASTVRNPKSARYAHAGVAIMVNKSVIGRPPRGSRAHGIVRGRP</sequence>
<proteinExistence type="predicted"/>
<name>A0A919MMQ1_9ACTN</name>
<keyword evidence="2" id="KW-1185">Reference proteome</keyword>
<gene>
    <name evidence="1" type="ORF">Ani05nite_36560</name>
</gene>
<dbReference type="EMBL" id="BOMQ01000045">
    <property type="protein sequence ID" value="GIE50122.1"/>
    <property type="molecule type" value="Genomic_DNA"/>
</dbReference>
<accession>A0A919MMQ1</accession>
<dbReference type="AlphaFoldDB" id="A0A919MMQ1"/>
<comment type="caution">
    <text evidence="1">The sequence shown here is derived from an EMBL/GenBank/DDBJ whole genome shotgun (WGS) entry which is preliminary data.</text>
</comment>
<reference evidence="1" key="1">
    <citation type="submission" date="2021-01" db="EMBL/GenBank/DDBJ databases">
        <title>Whole genome shotgun sequence of Actinoplanes nipponensis NBRC 14063.</title>
        <authorList>
            <person name="Komaki H."/>
            <person name="Tamura T."/>
        </authorList>
    </citation>
    <scope>NUCLEOTIDE SEQUENCE</scope>
    <source>
        <strain evidence="1">NBRC 14063</strain>
    </source>
</reference>
<dbReference type="Proteomes" id="UP000647172">
    <property type="component" value="Unassembled WGS sequence"/>
</dbReference>
<evidence type="ECO:0000313" key="2">
    <source>
        <dbReference type="Proteomes" id="UP000647172"/>
    </source>
</evidence>